<accession>A0A372EIU6</accession>
<keyword evidence="2" id="KW-1185">Reference proteome</keyword>
<dbReference type="EMBL" id="QVLS01000007">
    <property type="protein sequence ID" value="RFP78377.1"/>
    <property type="molecule type" value="Genomic_DNA"/>
</dbReference>
<organism evidence="1 2">
    <name type="scientific">Hydrogenophaga borbori</name>
    <dbReference type="NCBI Taxonomy" id="2294117"/>
    <lineage>
        <taxon>Bacteria</taxon>
        <taxon>Pseudomonadati</taxon>
        <taxon>Pseudomonadota</taxon>
        <taxon>Betaproteobacteria</taxon>
        <taxon>Burkholderiales</taxon>
        <taxon>Comamonadaceae</taxon>
        <taxon>Hydrogenophaga</taxon>
    </lineage>
</organism>
<sequence>MLDDIGRAGRYLTQSFRLMVGVPDYGSYVAHMKATHPDQPPMSYEAFFRERQAARYGSRMGRCC</sequence>
<dbReference type="Pfam" id="PF04328">
    <property type="entry name" value="Sel_put"/>
    <property type="match status" value="1"/>
</dbReference>
<dbReference type="PANTHER" id="PTHR38453:SF1">
    <property type="entry name" value="CYTOPLASMIC PROTEIN"/>
    <property type="match status" value="1"/>
</dbReference>
<dbReference type="AlphaFoldDB" id="A0A372EIU6"/>
<protein>
    <submittedName>
        <fullName evidence="1">DUF466 domain-containing protein</fullName>
    </submittedName>
</protein>
<dbReference type="PANTHER" id="PTHR38453">
    <property type="entry name" value="CYTOPLASMIC PROTEIN-RELATED"/>
    <property type="match status" value="1"/>
</dbReference>
<evidence type="ECO:0000313" key="1">
    <source>
        <dbReference type="EMBL" id="RFP78377.1"/>
    </source>
</evidence>
<dbReference type="Proteomes" id="UP000261931">
    <property type="component" value="Unassembled WGS sequence"/>
</dbReference>
<comment type="caution">
    <text evidence="1">The sequence shown here is derived from an EMBL/GenBank/DDBJ whole genome shotgun (WGS) entry which is preliminary data.</text>
</comment>
<reference evidence="1 2" key="1">
    <citation type="submission" date="2018-08" db="EMBL/GenBank/DDBJ databases">
        <title>Hydrogenophaga sp. LA-38 isolated from sludge.</title>
        <authorList>
            <person name="Im W.-T."/>
        </authorList>
    </citation>
    <scope>NUCLEOTIDE SEQUENCE [LARGE SCALE GENOMIC DNA]</scope>
    <source>
        <strain evidence="1 2">LA-38</strain>
    </source>
</reference>
<evidence type="ECO:0000313" key="2">
    <source>
        <dbReference type="Proteomes" id="UP000261931"/>
    </source>
</evidence>
<dbReference type="InterPro" id="IPR007423">
    <property type="entry name" value="Sel_put"/>
</dbReference>
<gene>
    <name evidence="1" type="ORF">DY262_13100</name>
</gene>
<dbReference type="RefSeq" id="WP_070397764.1">
    <property type="nucleotide sequence ID" value="NZ_JBBCKC010000137.1"/>
</dbReference>
<proteinExistence type="predicted"/>
<name>A0A372EIU6_9BURK</name>